<feature type="transmembrane region" description="Helical" evidence="8">
    <location>
        <begin position="170"/>
        <end position="193"/>
    </location>
</feature>
<feature type="transmembrane region" description="Helical" evidence="8">
    <location>
        <begin position="532"/>
        <end position="555"/>
    </location>
</feature>
<feature type="transmembrane region" description="Helical" evidence="8">
    <location>
        <begin position="76"/>
        <end position="100"/>
    </location>
</feature>
<feature type="transmembrane region" description="Helical" evidence="8">
    <location>
        <begin position="6"/>
        <end position="25"/>
    </location>
</feature>
<dbReference type="EMBL" id="MFTC01000013">
    <property type="protein sequence ID" value="OGI52555.1"/>
    <property type="molecule type" value="Genomic_DNA"/>
</dbReference>
<evidence type="ECO:0000256" key="8">
    <source>
        <dbReference type="SAM" id="Phobius"/>
    </source>
</evidence>
<feature type="transmembrane region" description="Helical" evidence="8">
    <location>
        <begin position="352"/>
        <end position="369"/>
    </location>
</feature>
<evidence type="ECO:0000256" key="5">
    <source>
        <dbReference type="ARBA" id="ARBA00023002"/>
    </source>
</evidence>
<keyword evidence="3 7" id="KW-0812">Transmembrane</keyword>
<dbReference type="Pfam" id="PF00361">
    <property type="entry name" value="Proton_antipo_M"/>
    <property type="match status" value="1"/>
</dbReference>
<evidence type="ECO:0000256" key="4">
    <source>
        <dbReference type="ARBA" id="ARBA00022989"/>
    </source>
</evidence>
<evidence type="ECO:0000256" key="3">
    <source>
        <dbReference type="ARBA" id="ARBA00022692"/>
    </source>
</evidence>
<feature type="transmembrane region" description="Helical" evidence="8">
    <location>
        <begin position="205"/>
        <end position="225"/>
    </location>
</feature>
<evidence type="ECO:0000256" key="7">
    <source>
        <dbReference type="RuleBase" id="RU000320"/>
    </source>
</evidence>
<dbReference type="PANTHER" id="PTHR42682">
    <property type="entry name" value="HYDROGENASE-4 COMPONENT F"/>
    <property type="match status" value="1"/>
</dbReference>
<sequence>MLSPLTLAYLALVSALASGIVALGADRYPGLLRYGSSILLGACGLLAIVAGGWALLDETPHLDQLALGLPWLQWHLRLDVLSGFFFSVVGLLVLAVSFYAPGYLQDYTHAKIRELAALGFFTGLFILGMLLVLLADDAFVFMIAWELMSVSSYFLVAYQHQHAANRRAAFLYLLMAHVGGLAILLGFGVIAGFGNGFTFEAMRAANLSVTWASIAFALVFFGFGMKAGMVPVHAWLPEAHPVAPSHISALMSGVMLKVAIYGFIRFTFDLLGNIQWQWGLTVLVIGAASTLLGVLYALMQHDLKRLLAYHSVENIGIILMGIGLSMIFISAGRPELGALGLIAALYHSLNHALFKGLLFLGAGAVLHATHEHDLNNMGGLIKRLPQTAMFFLIGCLAISGLPPLNGFVSEWLTFQAALQAPSLDSGVLRSLIPIAAALLALSAALAAACFVKVYGVAFLGTARSRKVAHAREVDVGMRAGMGLLAVLCVVFGIFPSVVIGAIDAIPNMLLGIKPPSATAHGWLWLTPISPKIASYSAPLVFAGVALFAFISYVVLRARPVKFRRGYPWDCGFGALNARMQYTATAFSMPIRRIFSPVWDAIEQIEETHNVTQPQRTETIRHHLQVQDKSWSRLYEPIGRLVLAAARRVGRIQTGSIHTYLAYSFFTLILLLWVVT</sequence>
<dbReference type="STRING" id="1817768.A3A87_00805"/>
<feature type="transmembrane region" description="Helical" evidence="8">
    <location>
        <begin position="656"/>
        <end position="674"/>
    </location>
</feature>
<dbReference type="AlphaFoldDB" id="A0A1F6U593"/>
<proteinExistence type="predicted"/>
<evidence type="ECO:0000259" key="9">
    <source>
        <dbReference type="Pfam" id="PF00361"/>
    </source>
</evidence>
<feature type="domain" description="NADH:quinone oxidoreductase/Mrp antiporter transmembrane" evidence="9">
    <location>
        <begin position="135"/>
        <end position="420"/>
    </location>
</feature>
<evidence type="ECO:0000313" key="10">
    <source>
        <dbReference type="EMBL" id="OGI52555.1"/>
    </source>
</evidence>
<dbReference type="PANTHER" id="PTHR42682:SF3">
    <property type="entry name" value="FORMATE HYDROGENLYASE SUBUNIT 3-RELATED"/>
    <property type="match status" value="1"/>
</dbReference>
<evidence type="ECO:0000313" key="11">
    <source>
        <dbReference type="Proteomes" id="UP000179037"/>
    </source>
</evidence>
<name>A0A1F6U593_9PROT</name>
<feature type="transmembrane region" description="Helical" evidence="8">
    <location>
        <begin position="37"/>
        <end position="56"/>
    </location>
</feature>
<feature type="transmembrane region" description="Helical" evidence="8">
    <location>
        <begin position="390"/>
        <end position="414"/>
    </location>
</feature>
<evidence type="ECO:0000256" key="6">
    <source>
        <dbReference type="ARBA" id="ARBA00023136"/>
    </source>
</evidence>
<keyword evidence="6 8" id="KW-0472">Membrane</keyword>
<keyword evidence="2" id="KW-1003">Cell membrane</keyword>
<dbReference type="InterPro" id="IPR052175">
    <property type="entry name" value="ComplexI-like_HydComp"/>
</dbReference>
<feature type="transmembrane region" description="Helical" evidence="8">
    <location>
        <begin position="434"/>
        <end position="460"/>
    </location>
</feature>
<feature type="transmembrane region" description="Helical" evidence="8">
    <location>
        <begin position="481"/>
        <end position="502"/>
    </location>
</feature>
<dbReference type="GO" id="GO:0016491">
    <property type="term" value="F:oxidoreductase activity"/>
    <property type="evidence" value="ECO:0007669"/>
    <property type="project" value="UniProtKB-KW"/>
</dbReference>
<gene>
    <name evidence="10" type="ORF">A3A87_00805</name>
</gene>
<keyword evidence="4 8" id="KW-1133">Transmembrane helix</keyword>
<feature type="transmembrane region" description="Helical" evidence="8">
    <location>
        <begin position="139"/>
        <end position="158"/>
    </location>
</feature>
<reference evidence="10 11" key="1">
    <citation type="journal article" date="2016" name="Nat. Commun.">
        <title>Thousands of microbial genomes shed light on interconnected biogeochemical processes in an aquifer system.</title>
        <authorList>
            <person name="Anantharaman K."/>
            <person name="Brown C.T."/>
            <person name="Hug L.A."/>
            <person name="Sharon I."/>
            <person name="Castelle C.J."/>
            <person name="Probst A.J."/>
            <person name="Thomas B.C."/>
            <person name="Singh A."/>
            <person name="Wilkins M.J."/>
            <person name="Karaoz U."/>
            <person name="Brodie E.L."/>
            <person name="Williams K.H."/>
            <person name="Hubbard S.S."/>
            <person name="Banfield J.F."/>
        </authorList>
    </citation>
    <scope>NUCLEOTIDE SEQUENCE [LARGE SCALE GENOMIC DNA]</scope>
</reference>
<comment type="subcellular location">
    <subcellularLocation>
        <location evidence="1">Cell membrane</location>
        <topology evidence="1">Multi-pass membrane protein</topology>
    </subcellularLocation>
    <subcellularLocation>
        <location evidence="7">Membrane</location>
        <topology evidence="7">Multi-pass membrane protein</topology>
    </subcellularLocation>
</comment>
<feature type="transmembrane region" description="Helical" evidence="8">
    <location>
        <begin position="112"/>
        <end position="133"/>
    </location>
</feature>
<dbReference type="Proteomes" id="UP000179037">
    <property type="component" value="Unassembled WGS sequence"/>
</dbReference>
<protein>
    <submittedName>
        <fullName evidence="10">Hydrogenase 4 subunit B</fullName>
    </submittedName>
</protein>
<accession>A0A1F6U593</accession>
<keyword evidence="5" id="KW-0560">Oxidoreductase</keyword>
<dbReference type="GO" id="GO:0005886">
    <property type="term" value="C:plasma membrane"/>
    <property type="evidence" value="ECO:0007669"/>
    <property type="project" value="UniProtKB-SubCell"/>
</dbReference>
<dbReference type="InterPro" id="IPR001750">
    <property type="entry name" value="ND/Mrp_TM"/>
</dbReference>
<organism evidence="10 11">
    <name type="scientific">Candidatus Muproteobacteria bacterium RIFCSPLOWO2_01_FULL_60_18</name>
    <dbReference type="NCBI Taxonomy" id="1817768"/>
    <lineage>
        <taxon>Bacteria</taxon>
        <taxon>Pseudomonadati</taxon>
        <taxon>Pseudomonadota</taxon>
        <taxon>Candidatus Muproteobacteria</taxon>
    </lineage>
</organism>
<evidence type="ECO:0000256" key="1">
    <source>
        <dbReference type="ARBA" id="ARBA00004651"/>
    </source>
</evidence>
<dbReference type="NCBIfam" id="NF005086">
    <property type="entry name" value="PRK06521.1"/>
    <property type="match status" value="1"/>
</dbReference>
<comment type="caution">
    <text evidence="10">The sequence shown here is derived from an EMBL/GenBank/DDBJ whole genome shotgun (WGS) entry which is preliminary data.</text>
</comment>
<feature type="transmembrane region" description="Helical" evidence="8">
    <location>
        <begin position="311"/>
        <end position="332"/>
    </location>
</feature>
<evidence type="ECO:0000256" key="2">
    <source>
        <dbReference type="ARBA" id="ARBA00022475"/>
    </source>
</evidence>
<feature type="transmembrane region" description="Helical" evidence="8">
    <location>
        <begin position="276"/>
        <end position="299"/>
    </location>
</feature>
<feature type="transmembrane region" description="Helical" evidence="8">
    <location>
        <begin position="246"/>
        <end position="264"/>
    </location>
</feature>